<evidence type="ECO:0000313" key="2">
    <source>
        <dbReference type="EMBL" id="TPW76197.1"/>
    </source>
</evidence>
<dbReference type="PROSITE" id="PS50943">
    <property type="entry name" value="HTH_CROC1"/>
    <property type="match status" value="1"/>
</dbReference>
<dbReference type="SUPFAM" id="SSF47413">
    <property type="entry name" value="lambda repressor-like DNA-binding domains"/>
    <property type="match status" value="1"/>
</dbReference>
<dbReference type="RefSeq" id="WP_141163553.1">
    <property type="nucleotide sequence ID" value="NZ_VHQG01000002.1"/>
</dbReference>
<dbReference type="Pfam" id="PF13560">
    <property type="entry name" value="HTH_31"/>
    <property type="match status" value="1"/>
</dbReference>
<name>A0A506Y444_9MICO</name>
<proteinExistence type="predicted"/>
<dbReference type="GO" id="GO:0003677">
    <property type="term" value="F:DNA binding"/>
    <property type="evidence" value="ECO:0007669"/>
    <property type="project" value="InterPro"/>
</dbReference>
<feature type="domain" description="HTH cro/C1-type" evidence="1">
    <location>
        <begin position="7"/>
        <end position="61"/>
    </location>
</feature>
<dbReference type="InterPro" id="IPR010982">
    <property type="entry name" value="Lambda_DNA-bd_dom_sf"/>
</dbReference>
<evidence type="ECO:0000313" key="3">
    <source>
        <dbReference type="Proteomes" id="UP000316252"/>
    </source>
</evidence>
<dbReference type="InterPro" id="IPR001387">
    <property type="entry name" value="Cro/C1-type_HTH"/>
</dbReference>
<dbReference type="SMART" id="SM00530">
    <property type="entry name" value="HTH_XRE"/>
    <property type="match status" value="1"/>
</dbReference>
<accession>A0A506Y444</accession>
<sequence>MTVVEDLRRARATSHTTLSQLAELTGQTRSNLSTLLAGTRDPQASTIERVANGLGLTVIAAPLGNRATVAQLVDRIADAVSTGNTSRAYRSYIQIADNLEAADPFTRILLAAQEPASIDARYDAAVAAVVDWRLSAAGLPTPHWAANRSGDPEDRWRIPAEFDDDQLPDAADVPDSFRNRGIWIDAKELTSA</sequence>
<dbReference type="AlphaFoldDB" id="A0A506Y444"/>
<dbReference type="Gene3D" id="1.10.260.40">
    <property type="entry name" value="lambda repressor-like DNA-binding domains"/>
    <property type="match status" value="1"/>
</dbReference>
<keyword evidence="3" id="KW-1185">Reference proteome</keyword>
<comment type="caution">
    <text evidence="2">The sequence shown here is derived from an EMBL/GenBank/DDBJ whole genome shotgun (WGS) entry which is preliminary data.</text>
</comment>
<evidence type="ECO:0000259" key="1">
    <source>
        <dbReference type="PROSITE" id="PS50943"/>
    </source>
</evidence>
<organism evidence="2 3">
    <name type="scientific">Schumannella soli</name>
    <dbReference type="NCBI Taxonomy" id="2590779"/>
    <lineage>
        <taxon>Bacteria</taxon>
        <taxon>Bacillati</taxon>
        <taxon>Actinomycetota</taxon>
        <taxon>Actinomycetes</taxon>
        <taxon>Micrococcales</taxon>
        <taxon>Microbacteriaceae</taxon>
        <taxon>Schumannella</taxon>
    </lineage>
</organism>
<protein>
    <submittedName>
        <fullName evidence="2">Helix-turn-helix transcriptional regulator</fullName>
    </submittedName>
</protein>
<dbReference type="EMBL" id="VHQG01000002">
    <property type="protein sequence ID" value="TPW76197.1"/>
    <property type="molecule type" value="Genomic_DNA"/>
</dbReference>
<dbReference type="CDD" id="cd00093">
    <property type="entry name" value="HTH_XRE"/>
    <property type="match status" value="1"/>
</dbReference>
<dbReference type="OrthoDB" id="5108126at2"/>
<gene>
    <name evidence="2" type="ORF">FJ657_10380</name>
</gene>
<dbReference type="Proteomes" id="UP000316252">
    <property type="component" value="Unassembled WGS sequence"/>
</dbReference>
<reference evidence="2 3" key="1">
    <citation type="submission" date="2019-06" db="EMBL/GenBank/DDBJ databases">
        <authorList>
            <person name="Li F."/>
        </authorList>
    </citation>
    <scope>NUCLEOTIDE SEQUENCE [LARGE SCALE GENOMIC DNA]</scope>
    <source>
        <strain evidence="2 3">10F1D-1</strain>
    </source>
</reference>